<dbReference type="InterPro" id="IPR011234">
    <property type="entry name" value="Fumarylacetoacetase-like_C"/>
</dbReference>
<dbReference type="GO" id="GO:0018773">
    <property type="term" value="F:acetylpyruvate hydrolase activity"/>
    <property type="evidence" value="ECO:0007669"/>
    <property type="project" value="TreeGrafter"/>
</dbReference>
<dbReference type="SUPFAM" id="SSF56529">
    <property type="entry name" value="FAH"/>
    <property type="match status" value="1"/>
</dbReference>
<dbReference type="Pfam" id="PF01557">
    <property type="entry name" value="FAA_hydrolase"/>
    <property type="match status" value="1"/>
</dbReference>
<evidence type="ECO:0000313" key="3">
    <source>
        <dbReference type="EMBL" id="SQB29797.1"/>
    </source>
</evidence>
<organism evidence="3 4">
    <name type="scientific">Citrobacter koseri</name>
    <name type="common">Citrobacter diversus</name>
    <dbReference type="NCBI Taxonomy" id="545"/>
    <lineage>
        <taxon>Bacteria</taxon>
        <taxon>Pseudomonadati</taxon>
        <taxon>Pseudomonadota</taxon>
        <taxon>Gammaproteobacteria</taxon>
        <taxon>Enterobacterales</taxon>
        <taxon>Enterobacteriaceae</taxon>
        <taxon>Citrobacter</taxon>
    </lineage>
</organism>
<dbReference type="PANTHER" id="PTHR11820">
    <property type="entry name" value="ACYLPYRUVASE"/>
    <property type="match status" value="1"/>
</dbReference>
<protein>
    <submittedName>
        <fullName evidence="3">Hydrolase</fullName>
    </submittedName>
</protein>
<keyword evidence="1" id="KW-0479">Metal-binding</keyword>
<dbReference type="PANTHER" id="PTHR11820:SF7">
    <property type="entry name" value="ACYLPYRUVASE FAHD1, MITOCHONDRIAL"/>
    <property type="match status" value="1"/>
</dbReference>
<keyword evidence="3" id="KW-0378">Hydrolase</keyword>
<dbReference type="InterPro" id="IPR036663">
    <property type="entry name" value="Fumarylacetoacetase_C_sf"/>
</dbReference>
<sequence length="80" mass="8694">MAIRKIPRSGLKVNGEIRQQGSTAEMIHHIVPLIAYMSRFFTLKAGDVILTGTPEGVGPLQSGDELEVSFNGQTLTTRVL</sequence>
<accession>A0A2X2VSE5</accession>
<reference evidence="3 4" key="1">
    <citation type="submission" date="2018-06" db="EMBL/GenBank/DDBJ databases">
        <authorList>
            <consortium name="Pathogen Informatics"/>
            <person name="Doyle S."/>
        </authorList>
    </citation>
    <scope>NUCLEOTIDE SEQUENCE [LARGE SCALE GENOMIC DNA]</scope>
    <source>
        <strain evidence="3 4">NCTC10786</strain>
    </source>
</reference>
<dbReference type="EMBL" id="UAVY01000004">
    <property type="protein sequence ID" value="SQB29797.1"/>
    <property type="molecule type" value="Genomic_DNA"/>
</dbReference>
<dbReference type="GO" id="GO:0046872">
    <property type="term" value="F:metal ion binding"/>
    <property type="evidence" value="ECO:0007669"/>
    <property type="project" value="UniProtKB-KW"/>
</dbReference>
<evidence type="ECO:0000259" key="2">
    <source>
        <dbReference type="Pfam" id="PF01557"/>
    </source>
</evidence>
<dbReference type="Gene3D" id="3.90.850.10">
    <property type="entry name" value="Fumarylacetoacetase-like, C-terminal domain"/>
    <property type="match status" value="1"/>
</dbReference>
<proteinExistence type="predicted"/>
<evidence type="ECO:0000256" key="1">
    <source>
        <dbReference type="ARBA" id="ARBA00022723"/>
    </source>
</evidence>
<gene>
    <name evidence="3" type="primary">ycgM_2</name>
    <name evidence="3" type="ORF">NCTC10786_03419</name>
</gene>
<feature type="domain" description="Fumarylacetoacetase-like C-terminal" evidence="2">
    <location>
        <begin position="11"/>
        <end position="79"/>
    </location>
</feature>
<dbReference type="AlphaFoldDB" id="A0A2X2VSE5"/>
<dbReference type="Proteomes" id="UP000251584">
    <property type="component" value="Unassembled WGS sequence"/>
</dbReference>
<evidence type="ECO:0000313" key="4">
    <source>
        <dbReference type="Proteomes" id="UP000251584"/>
    </source>
</evidence>
<name>A0A2X2VSE5_CITKO</name>